<comment type="caution">
    <text evidence="2">The sequence shown here is derived from an EMBL/GenBank/DDBJ whole genome shotgun (WGS) entry which is preliminary data.</text>
</comment>
<dbReference type="InterPro" id="IPR007138">
    <property type="entry name" value="ABM_dom"/>
</dbReference>
<organism evidence="2 3">
    <name type="scientific">Rurimicrobium arvi</name>
    <dbReference type="NCBI Taxonomy" id="2049916"/>
    <lineage>
        <taxon>Bacteria</taxon>
        <taxon>Pseudomonadati</taxon>
        <taxon>Bacteroidota</taxon>
        <taxon>Chitinophagia</taxon>
        <taxon>Chitinophagales</taxon>
        <taxon>Chitinophagaceae</taxon>
        <taxon>Rurimicrobium</taxon>
    </lineage>
</organism>
<sequence>MIKRIVQMSFQPEHIEAFRQLFEERKQTIRSFEGCHFLELWQDVNHPNIFFTHSIWESEEHLNHYRFSAFFKETWTLTKSMFAEKAQAWSVQIAG</sequence>
<dbReference type="InterPro" id="IPR011008">
    <property type="entry name" value="Dimeric_a/b-barrel"/>
</dbReference>
<evidence type="ECO:0000313" key="3">
    <source>
        <dbReference type="Proteomes" id="UP001501410"/>
    </source>
</evidence>
<name>A0ABP8MQJ5_9BACT</name>
<reference evidence="3" key="1">
    <citation type="journal article" date="2019" name="Int. J. Syst. Evol. Microbiol.">
        <title>The Global Catalogue of Microorganisms (GCM) 10K type strain sequencing project: providing services to taxonomists for standard genome sequencing and annotation.</title>
        <authorList>
            <consortium name="The Broad Institute Genomics Platform"/>
            <consortium name="The Broad Institute Genome Sequencing Center for Infectious Disease"/>
            <person name="Wu L."/>
            <person name="Ma J."/>
        </authorList>
    </citation>
    <scope>NUCLEOTIDE SEQUENCE [LARGE SCALE GENOMIC DNA]</scope>
    <source>
        <strain evidence="3">JCM 31921</strain>
    </source>
</reference>
<dbReference type="SUPFAM" id="SSF54909">
    <property type="entry name" value="Dimeric alpha+beta barrel"/>
    <property type="match status" value="1"/>
</dbReference>
<dbReference type="EMBL" id="BAABEZ010000018">
    <property type="protein sequence ID" value="GAA4452832.1"/>
    <property type="molecule type" value="Genomic_DNA"/>
</dbReference>
<gene>
    <name evidence="2" type="ORF">GCM10023092_12360</name>
</gene>
<proteinExistence type="predicted"/>
<evidence type="ECO:0000313" key="2">
    <source>
        <dbReference type="EMBL" id="GAA4452832.1"/>
    </source>
</evidence>
<evidence type="ECO:0000259" key="1">
    <source>
        <dbReference type="PROSITE" id="PS51725"/>
    </source>
</evidence>
<dbReference type="Pfam" id="PF03992">
    <property type="entry name" value="ABM"/>
    <property type="match status" value="1"/>
</dbReference>
<accession>A0ABP8MQJ5</accession>
<dbReference type="RefSeq" id="WP_344824053.1">
    <property type="nucleotide sequence ID" value="NZ_BAABEZ010000018.1"/>
</dbReference>
<protein>
    <recommendedName>
        <fullName evidence="1">ABM domain-containing protein</fullName>
    </recommendedName>
</protein>
<dbReference type="Gene3D" id="3.30.70.100">
    <property type="match status" value="1"/>
</dbReference>
<dbReference type="Proteomes" id="UP001501410">
    <property type="component" value="Unassembled WGS sequence"/>
</dbReference>
<feature type="domain" description="ABM" evidence="1">
    <location>
        <begin position="2"/>
        <end position="93"/>
    </location>
</feature>
<keyword evidence="3" id="KW-1185">Reference proteome</keyword>
<dbReference type="PROSITE" id="PS51725">
    <property type="entry name" value="ABM"/>
    <property type="match status" value="1"/>
</dbReference>